<dbReference type="STRING" id="109232.RMONA_05775"/>
<dbReference type="GO" id="GO:0051117">
    <property type="term" value="F:ATPase binding"/>
    <property type="evidence" value="ECO:0007669"/>
    <property type="project" value="TreeGrafter"/>
</dbReference>
<comment type="function">
    <text evidence="7 11">Cleaves peptides in various proteins in a process that requires ATP hydrolysis. Has a chymotrypsin-like activity. Plays a major role in the degradation of misfolded proteins.</text>
</comment>
<dbReference type="NCBIfam" id="NF001368">
    <property type="entry name" value="PRK00277.1"/>
    <property type="match status" value="1"/>
</dbReference>
<accession>A0A0B7J4Z4</accession>
<evidence type="ECO:0000256" key="12">
    <source>
        <dbReference type="RuleBase" id="RU003567"/>
    </source>
</evidence>
<dbReference type="Gene3D" id="3.90.226.10">
    <property type="entry name" value="2-enoyl-CoA Hydratase, Chain A, domain 1"/>
    <property type="match status" value="1"/>
</dbReference>
<evidence type="ECO:0000256" key="11">
    <source>
        <dbReference type="RuleBase" id="RU000550"/>
    </source>
</evidence>
<proteinExistence type="inferred from homology"/>
<dbReference type="InterPro" id="IPR029045">
    <property type="entry name" value="ClpP/crotonase-like_dom_sf"/>
</dbReference>
<dbReference type="HAMAP" id="MF_00444">
    <property type="entry name" value="ClpP"/>
    <property type="match status" value="1"/>
</dbReference>
<reference evidence="13 14" key="1">
    <citation type="submission" date="2015-01" db="EMBL/GenBank/DDBJ databases">
        <title>Draft genome sequence of Rickettsia monacensis strain IrR/Munich.</title>
        <authorList>
            <person name="Felsheim R.F."/>
            <person name="Johnson S.L."/>
            <person name="Kurtti T.J."/>
            <person name="Munderloh U.G."/>
        </authorList>
    </citation>
    <scope>NUCLEOTIDE SEQUENCE [LARGE SCALE GENOMIC DNA]</scope>
    <source>
        <strain evidence="13 14">IrR/Munich</strain>
    </source>
</reference>
<dbReference type="EC" id="3.4.21.92" evidence="7 10"/>
<dbReference type="CDD" id="cd07017">
    <property type="entry name" value="S14_ClpP_2"/>
    <property type="match status" value="1"/>
</dbReference>
<feature type="active site" evidence="7 9">
    <location>
        <position position="150"/>
    </location>
</feature>
<protein>
    <recommendedName>
        <fullName evidence="7 12">ATP-dependent Clp protease proteolytic subunit</fullName>
        <ecNumber evidence="7 10">3.4.21.92</ecNumber>
    </recommendedName>
    <alternativeName>
        <fullName evidence="7">Endopeptidase Clp</fullName>
    </alternativeName>
</protein>
<gene>
    <name evidence="7 13" type="primary">clpP</name>
    <name evidence="13" type="ORF">RMONA_05775</name>
</gene>
<evidence type="ECO:0000256" key="9">
    <source>
        <dbReference type="PROSITE-ProRule" id="PRU10086"/>
    </source>
</evidence>
<keyword evidence="4 7" id="KW-0378">Hydrolase</keyword>
<dbReference type="InterPro" id="IPR018215">
    <property type="entry name" value="ClpP_Ser_AS"/>
</dbReference>
<evidence type="ECO:0000256" key="6">
    <source>
        <dbReference type="ARBA" id="ARBA00034021"/>
    </source>
</evidence>
<dbReference type="Pfam" id="PF00574">
    <property type="entry name" value="CLP_protease"/>
    <property type="match status" value="1"/>
</dbReference>
<dbReference type="PANTHER" id="PTHR10381:SF70">
    <property type="entry name" value="ATP-DEPENDENT CLP PROTEASE PROTEOLYTIC SUBUNIT"/>
    <property type="match status" value="1"/>
</dbReference>
<dbReference type="GO" id="GO:0004176">
    <property type="term" value="F:ATP-dependent peptidase activity"/>
    <property type="evidence" value="ECO:0007669"/>
    <property type="project" value="InterPro"/>
</dbReference>
<dbReference type="NCBIfam" id="TIGR00493">
    <property type="entry name" value="clpP"/>
    <property type="match status" value="1"/>
</dbReference>
<feature type="active site" evidence="8">
    <location>
        <position position="125"/>
    </location>
</feature>
<evidence type="ECO:0000256" key="10">
    <source>
        <dbReference type="RuleBase" id="RU000549"/>
    </source>
</evidence>
<evidence type="ECO:0000256" key="5">
    <source>
        <dbReference type="ARBA" id="ARBA00022825"/>
    </source>
</evidence>
<reference evidence="14" key="2">
    <citation type="submission" date="2015-01" db="EMBL/GenBank/DDBJ databases">
        <authorList>
            <person name="Felsheim R."/>
        </authorList>
    </citation>
    <scope>NUCLEOTIDE SEQUENCE [LARGE SCALE GENOMIC DNA]</scope>
    <source>
        <strain evidence="14">IrR/Munich</strain>
    </source>
</reference>
<dbReference type="GO" id="GO:0006515">
    <property type="term" value="P:protein quality control for misfolded or incompletely synthesized proteins"/>
    <property type="evidence" value="ECO:0007669"/>
    <property type="project" value="TreeGrafter"/>
</dbReference>
<dbReference type="GO" id="GO:0009368">
    <property type="term" value="C:endopeptidase Clp complex"/>
    <property type="evidence" value="ECO:0007669"/>
    <property type="project" value="TreeGrafter"/>
</dbReference>
<evidence type="ECO:0000256" key="1">
    <source>
        <dbReference type="ARBA" id="ARBA00007039"/>
    </source>
</evidence>
<feature type="active site" description="Nucleophile" evidence="7">
    <location>
        <position position="125"/>
    </location>
</feature>
<evidence type="ECO:0000256" key="2">
    <source>
        <dbReference type="ARBA" id="ARBA00022490"/>
    </source>
</evidence>
<dbReference type="PROSITE" id="PS00382">
    <property type="entry name" value="CLP_PROTEASE_HIS"/>
    <property type="match status" value="1"/>
</dbReference>
<dbReference type="InterPro" id="IPR001907">
    <property type="entry name" value="ClpP"/>
</dbReference>
<dbReference type="PROSITE" id="PS00381">
    <property type="entry name" value="CLP_PROTEASE_SER"/>
    <property type="match status" value="1"/>
</dbReference>
<sequence>MLLHEIATSVLAMTKSYLIHQFQEKILMSYVPIVIEQTSRGERAYDIYSRLLKERIIFVCSTVEDHMTNLIVAQLLFLEAENPKKDIYMYINSPGGVVTAGLAIYDTMQYIKPKVATLCIGQACSMGSLLLCGGEKGMRYSLPHSRIMIHQPSGGYKGQATDIEIHAQETLKIKRLLNELYSKHTRQELKHIEKSMERDNFMSPEEAKKFGIIDNIISSRDAMTMSAK</sequence>
<dbReference type="NCBIfam" id="NF009205">
    <property type="entry name" value="PRK12553.1"/>
    <property type="match status" value="1"/>
</dbReference>
<evidence type="ECO:0000313" key="13">
    <source>
        <dbReference type="EMBL" id="CEO17523.1"/>
    </source>
</evidence>
<dbReference type="KEGG" id="rmc:RMONA_05775"/>
<keyword evidence="2 7" id="KW-0963">Cytoplasm</keyword>
<comment type="subcellular location">
    <subcellularLocation>
        <location evidence="7">Cytoplasm</location>
    </subcellularLocation>
</comment>
<evidence type="ECO:0000256" key="4">
    <source>
        <dbReference type="ARBA" id="ARBA00022801"/>
    </source>
</evidence>
<dbReference type="InterPro" id="IPR033135">
    <property type="entry name" value="ClpP_His_AS"/>
</dbReference>
<dbReference type="EMBL" id="LN794217">
    <property type="protein sequence ID" value="CEO17523.1"/>
    <property type="molecule type" value="Genomic_DNA"/>
</dbReference>
<comment type="catalytic activity">
    <reaction evidence="6 7 9">
        <text>Hydrolysis of proteins to small peptides in the presence of ATP and magnesium. alpha-casein is the usual test substrate. In the absence of ATP, only oligopeptides shorter than five residues are hydrolyzed (such as succinyl-Leu-Tyr-|-NHMec, and Leu-Tyr-Leu-|-Tyr-Trp, in which cleavage of the -Tyr-|-Leu- and -Tyr-|-Trp bonds also occurs).</text>
        <dbReference type="EC" id="3.4.21.92"/>
    </reaction>
</comment>
<dbReference type="HOGENOM" id="CLU_058707_3_2_5"/>
<dbReference type="GO" id="GO:0005737">
    <property type="term" value="C:cytoplasm"/>
    <property type="evidence" value="ECO:0007669"/>
    <property type="project" value="UniProtKB-SubCell"/>
</dbReference>
<keyword evidence="14" id="KW-1185">Reference proteome</keyword>
<evidence type="ECO:0000256" key="3">
    <source>
        <dbReference type="ARBA" id="ARBA00022670"/>
    </source>
</evidence>
<comment type="similarity">
    <text evidence="1 7 12">Belongs to the peptidase S14 family.</text>
</comment>
<evidence type="ECO:0000256" key="7">
    <source>
        <dbReference type="HAMAP-Rule" id="MF_00444"/>
    </source>
</evidence>
<keyword evidence="5 7" id="KW-0720">Serine protease</keyword>
<dbReference type="InterPro" id="IPR023562">
    <property type="entry name" value="ClpP/TepA"/>
</dbReference>
<dbReference type="AlphaFoldDB" id="A0A0B7J4Z4"/>
<dbReference type="GO" id="GO:0004252">
    <property type="term" value="F:serine-type endopeptidase activity"/>
    <property type="evidence" value="ECO:0007669"/>
    <property type="project" value="UniProtKB-UniRule"/>
</dbReference>
<organism evidence="13 14">
    <name type="scientific">Rickettsia monacensis</name>
    <dbReference type="NCBI Taxonomy" id="109232"/>
    <lineage>
        <taxon>Bacteria</taxon>
        <taxon>Pseudomonadati</taxon>
        <taxon>Pseudomonadota</taxon>
        <taxon>Alphaproteobacteria</taxon>
        <taxon>Rickettsiales</taxon>
        <taxon>Rickettsiaceae</taxon>
        <taxon>Rickettsieae</taxon>
        <taxon>Rickettsia</taxon>
        <taxon>spotted fever group</taxon>
    </lineage>
</organism>
<comment type="subunit">
    <text evidence="7">Fourteen ClpP subunits assemble into 2 heptameric rings which stack back to back to give a disk-like structure with a central cavity, resembling the structure of eukaryotic proteasomes.</text>
</comment>
<dbReference type="FunFam" id="3.90.226.10:FF:000001">
    <property type="entry name" value="ATP-dependent Clp protease proteolytic subunit"/>
    <property type="match status" value="1"/>
</dbReference>
<dbReference type="PRINTS" id="PR00127">
    <property type="entry name" value="CLPPROTEASEP"/>
</dbReference>
<dbReference type="SUPFAM" id="SSF52096">
    <property type="entry name" value="ClpP/crotonase"/>
    <property type="match status" value="1"/>
</dbReference>
<name>A0A0B7J4Z4_9RICK</name>
<evidence type="ECO:0000256" key="8">
    <source>
        <dbReference type="PROSITE-ProRule" id="PRU10085"/>
    </source>
</evidence>
<keyword evidence="3 7" id="KW-0645">Protease</keyword>
<dbReference type="PANTHER" id="PTHR10381">
    <property type="entry name" value="ATP-DEPENDENT CLP PROTEASE PROTEOLYTIC SUBUNIT"/>
    <property type="match status" value="1"/>
</dbReference>
<evidence type="ECO:0000313" key="14">
    <source>
        <dbReference type="Proteomes" id="UP000018149"/>
    </source>
</evidence>
<dbReference type="Proteomes" id="UP000018149">
    <property type="component" value="Chromosome I"/>
</dbReference>